<sequence length="251" mass="26443">MAPEKTTEKPAGGEILLSVSNLRAGYGRIIGVSDVSLTVRAGELVAMLGSNGAGKSTVLRAVSGMIKPLSGRVLLGSDDVTGRRSDVIARRGLAHVPEGRRPLPRLTVRENLELGAFRARGADLRSRLDGVYDRFPRLRDRADQKAGTLSGGEQQMLVIGRAIIGRPKILLLDEPSLGLSPLLVSEVFDLIRGLAADGMTVLLVEQNIVQGLKVADRGYVLSTGRVVGEGGADELAADPALLTSYLGSGKS</sequence>
<gene>
    <name evidence="7" type="ORF">Airi02_067880</name>
</gene>
<dbReference type="CDD" id="cd03224">
    <property type="entry name" value="ABC_TM1139_LivF_branched"/>
    <property type="match status" value="1"/>
</dbReference>
<dbReference type="InterPro" id="IPR052156">
    <property type="entry name" value="BCAA_Transport_ATP-bd_LivF"/>
</dbReference>
<evidence type="ECO:0000313" key="8">
    <source>
        <dbReference type="Proteomes" id="UP001165074"/>
    </source>
</evidence>
<evidence type="ECO:0000256" key="1">
    <source>
        <dbReference type="ARBA" id="ARBA00005417"/>
    </source>
</evidence>
<dbReference type="GO" id="GO:0016887">
    <property type="term" value="F:ATP hydrolysis activity"/>
    <property type="evidence" value="ECO:0007669"/>
    <property type="project" value="InterPro"/>
</dbReference>
<dbReference type="InterPro" id="IPR027417">
    <property type="entry name" value="P-loop_NTPase"/>
</dbReference>
<dbReference type="AlphaFoldDB" id="A0A9W6S879"/>
<dbReference type="Gene3D" id="3.40.50.300">
    <property type="entry name" value="P-loop containing nucleotide triphosphate hydrolases"/>
    <property type="match status" value="1"/>
</dbReference>
<evidence type="ECO:0000313" key="7">
    <source>
        <dbReference type="EMBL" id="GLY88859.1"/>
    </source>
</evidence>
<organism evidence="7 8">
    <name type="scientific">Actinoallomurus iriomotensis</name>
    <dbReference type="NCBI Taxonomy" id="478107"/>
    <lineage>
        <taxon>Bacteria</taxon>
        <taxon>Bacillati</taxon>
        <taxon>Actinomycetota</taxon>
        <taxon>Actinomycetes</taxon>
        <taxon>Streptosporangiales</taxon>
        <taxon>Thermomonosporaceae</taxon>
        <taxon>Actinoallomurus</taxon>
    </lineage>
</organism>
<proteinExistence type="inferred from homology"/>
<dbReference type="RefSeq" id="WP_285578762.1">
    <property type="nucleotide sequence ID" value="NZ_BSTK01000011.1"/>
</dbReference>
<comment type="caution">
    <text evidence="7">The sequence shown here is derived from an EMBL/GenBank/DDBJ whole genome shotgun (WGS) entry which is preliminary data.</text>
</comment>
<dbReference type="GO" id="GO:0005524">
    <property type="term" value="F:ATP binding"/>
    <property type="evidence" value="ECO:0007669"/>
    <property type="project" value="UniProtKB-KW"/>
</dbReference>
<dbReference type="GO" id="GO:0015658">
    <property type="term" value="F:branched-chain amino acid transmembrane transporter activity"/>
    <property type="evidence" value="ECO:0007669"/>
    <property type="project" value="TreeGrafter"/>
</dbReference>
<dbReference type="InterPro" id="IPR003593">
    <property type="entry name" value="AAA+_ATPase"/>
</dbReference>
<dbReference type="GO" id="GO:0015807">
    <property type="term" value="P:L-amino acid transport"/>
    <property type="evidence" value="ECO:0007669"/>
    <property type="project" value="TreeGrafter"/>
</dbReference>
<keyword evidence="3" id="KW-0547">Nucleotide-binding</keyword>
<keyword evidence="8" id="KW-1185">Reference proteome</keyword>
<dbReference type="Proteomes" id="UP001165074">
    <property type="component" value="Unassembled WGS sequence"/>
</dbReference>
<keyword evidence="2" id="KW-0813">Transport</keyword>
<reference evidence="7" key="1">
    <citation type="submission" date="2023-03" db="EMBL/GenBank/DDBJ databases">
        <title>Actinoallomurus iriomotensis NBRC 103684.</title>
        <authorList>
            <person name="Ichikawa N."/>
            <person name="Sato H."/>
            <person name="Tonouchi N."/>
        </authorList>
    </citation>
    <scope>NUCLEOTIDE SEQUENCE</scope>
    <source>
        <strain evidence="7">NBRC 103684</strain>
    </source>
</reference>
<dbReference type="PROSITE" id="PS00211">
    <property type="entry name" value="ABC_TRANSPORTER_1"/>
    <property type="match status" value="1"/>
</dbReference>
<evidence type="ECO:0000256" key="5">
    <source>
        <dbReference type="ARBA" id="ARBA00022970"/>
    </source>
</evidence>
<comment type="similarity">
    <text evidence="1">Belongs to the ABC transporter superfamily.</text>
</comment>
<evidence type="ECO:0000256" key="2">
    <source>
        <dbReference type="ARBA" id="ARBA00022448"/>
    </source>
</evidence>
<evidence type="ECO:0000256" key="4">
    <source>
        <dbReference type="ARBA" id="ARBA00022840"/>
    </source>
</evidence>
<dbReference type="Pfam" id="PF00005">
    <property type="entry name" value="ABC_tran"/>
    <property type="match status" value="1"/>
</dbReference>
<dbReference type="PROSITE" id="PS50893">
    <property type="entry name" value="ABC_TRANSPORTER_2"/>
    <property type="match status" value="1"/>
</dbReference>
<evidence type="ECO:0000256" key="3">
    <source>
        <dbReference type="ARBA" id="ARBA00022741"/>
    </source>
</evidence>
<dbReference type="InterPro" id="IPR017871">
    <property type="entry name" value="ABC_transporter-like_CS"/>
</dbReference>
<dbReference type="EMBL" id="BSTK01000011">
    <property type="protein sequence ID" value="GLY88859.1"/>
    <property type="molecule type" value="Genomic_DNA"/>
</dbReference>
<protein>
    <submittedName>
        <fullName evidence="7">ABC transporter ATP-binding protein</fullName>
    </submittedName>
</protein>
<name>A0A9W6S879_9ACTN</name>
<dbReference type="PANTHER" id="PTHR43820">
    <property type="entry name" value="HIGH-AFFINITY BRANCHED-CHAIN AMINO ACID TRANSPORT ATP-BINDING PROTEIN LIVF"/>
    <property type="match status" value="1"/>
</dbReference>
<dbReference type="SMART" id="SM00382">
    <property type="entry name" value="AAA"/>
    <property type="match status" value="1"/>
</dbReference>
<accession>A0A9W6S879</accession>
<dbReference type="SUPFAM" id="SSF52540">
    <property type="entry name" value="P-loop containing nucleoside triphosphate hydrolases"/>
    <property type="match status" value="1"/>
</dbReference>
<feature type="domain" description="ABC transporter" evidence="6">
    <location>
        <begin position="17"/>
        <end position="248"/>
    </location>
</feature>
<dbReference type="InterPro" id="IPR003439">
    <property type="entry name" value="ABC_transporter-like_ATP-bd"/>
</dbReference>
<dbReference type="PANTHER" id="PTHR43820:SF4">
    <property type="entry name" value="HIGH-AFFINITY BRANCHED-CHAIN AMINO ACID TRANSPORT ATP-BINDING PROTEIN LIVF"/>
    <property type="match status" value="1"/>
</dbReference>
<keyword evidence="5" id="KW-0029">Amino-acid transport</keyword>
<keyword evidence="4 7" id="KW-0067">ATP-binding</keyword>
<evidence type="ECO:0000259" key="6">
    <source>
        <dbReference type="PROSITE" id="PS50893"/>
    </source>
</evidence>